<name>A0ABW3G5V2_9NOCA</name>
<keyword evidence="9" id="KW-0067">ATP-binding</keyword>
<dbReference type="EC" id="2.7.10.1" evidence="2"/>
<reference evidence="20" key="1">
    <citation type="journal article" date="2019" name="Int. J. Syst. Evol. Microbiol.">
        <title>The Global Catalogue of Microorganisms (GCM) 10K type strain sequencing project: providing services to taxonomists for standard genome sequencing and annotation.</title>
        <authorList>
            <consortium name="The Broad Institute Genomics Platform"/>
            <consortium name="The Broad Institute Genome Sequencing Center for Infectious Disease"/>
            <person name="Wu L."/>
            <person name="Ma J."/>
        </authorList>
    </citation>
    <scope>NUCLEOTIDE SEQUENCE [LARGE SCALE GENOMIC DNA]</scope>
    <source>
        <strain evidence="20">CCUG 50873</strain>
    </source>
</reference>
<comment type="caution">
    <text evidence="19">The sequence shown here is derived from an EMBL/GenBank/DDBJ whole genome shotgun (WGS) entry which is preliminary data.</text>
</comment>
<evidence type="ECO:0000256" key="6">
    <source>
        <dbReference type="ARBA" id="ARBA00022729"/>
    </source>
</evidence>
<protein>
    <recommendedName>
        <fullName evidence="2">receptor protein-tyrosine kinase</fullName>
        <ecNumber evidence="2">2.7.10.1</ecNumber>
    </recommendedName>
</protein>
<keyword evidence="10" id="KW-1133">Transmembrane helix</keyword>
<evidence type="ECO:0000259" key="18">
    <source>
        <dbReference type="Pfam" id="PF12810"/>
    </source>
</evidence>
<evidence type="ECO:0000256" key="16">
    <source>
        <dbReference type="SAM" id="MobiDB-lite"/>
    </source>
</evidence>
<evidence type="ECO:0000256" key="12">
    <source>
        <dbReference type="ARBA" id="ARBA00023137"/>
    </source>
</evidence>
<gene>
    <name evidence="19" type="ORF">ACFQ04_01425</name>
</gene>
<evidence type="ECO:0000256" key="11">
    <source>
        <dbReference type="ARBA" id="ARBA00023136"/>
    </source>
</evidence>
<keyword evidence="15" id="KW-0325">Glycoprotein</keyword>
<evidence type="ECO:0000256" key="3">
    <source>
        <dbReference type="ARBA" id="ARBA00022475"/>
    </source>
</evidence>
<organism evidence="19 20">
    <name type="scientific">Williamsia deligens</name>
    <dbReference type="NCBI Taxonomy" id="321325"/>
    <lineage>
        <taxon>Bacteria</taxon>
        <taxon>Bacillati</taxon>
        <taxon>Actinomycetota</taxon>
        <taxon>Actinomycetes</taxon>
        <taxon>Mycobacteriales</taxon>
        <taxon>Nocardiaceae</taxon>
        <taxon>Williamsia</taxon>
    </lineage>
</organism>
<proteinExistence type="predicted"/>
<evidence type="ECO:0000256" key="14">
    <source>
        <dbReference type="ARBA" id="ARBA00023170"/>
    </source>
</evidence>
<evidence type="ECO:0000256" key="1">
    <source>
        <dbReference type="ARBA" id="ARBA00004251"/>
    </source>
</evidence>
<keyword evidence="12" id="KW-0829">Tyrosine-protein kinase</keyword>
<keyword evidence="11" id="KW-0472">Membrane</keyword>
<keyword evidence="4" id="KW-0808">Transferase</keyword>
<feature type="region of interest" description="Disordered" evidence="16">
    <location>
        <begin position="159"/>
        <end position="228"/>
    </location>
</feature>
<sequence>MSRRRRLSVVAALVAAATAGIVTAPVASAAPLPRNCTQALFQSDIRCTYTYTGSAQVFTVPRGLRSILVLATGAGGADTRGSGFAPTRAGKTYAYANVVGGQRLFVYVGGNGQHNAPGSRIGAGGYNGGGPGYPNGGGGASDIRTVGGNALDPVSLASRLVSAPGGGGSAGTQGGVGGRPGDSNGFQLGGGAGGPANGGTNAGDSQPGRVGVGGAASPTGGGGGGGGGFGGGGGYRGGGGGGGSPLPFSATTQIAKSGEGARVTIVYDGPCTPFCFGS</sequence>
<feature type="domain" description="ALK/LTK-like glycine-rich" evidence="18">
    <location>
        <begin position="71"/>
        <end position="244"/>
    </location>
</feature>
<dbReference type="InterPro" id="IPR006311">
    <property type="entry name" value="TAT_signal"/>
</dbReference>
<evidence type="ECO:0000256" key="7">
    <source>
        <dbReference type="ARBA" id="ARBA00022741"/>
    </source>
</evidence>
<evidence type="ECO:0000256" key="5">
    <source>
        <dbReference type="ARBA" id="ARBA00022692"/>
    </source>
</evidence>
<feature type="compositionally biased region" description="Gly residues" evidence="16">
    <location>
        <begin position="210"/>
        <end position="228"/>
    </location>
</feature>
<keyword evidence="7" id="KW-0547">Nucleotide-binding</keyword>
<evidence type="ECO:0000256" key="13">
    <source>
        <dbReference type="ARBA" id="ARBA00023157"/>
    </source>
</evidence>
<keyword evidence="6 17" id="KW-0732">Signal</keyword>
<evidence type="ECO:0000256" key="8">
    <source>
        <dbReference type="ARBA" id="ARBA00022777"/>
    </source>
</evidence>
<dbReference type="RefSeq" id="WP_301283201.1">
    <property type="nucleotide sequence ID" value="NZ_BAAAMO010000002.1"/>
</dbReference>
<keyword evidence="14" id="KW-0675">Receptor</keyword>
<feature type="signal peptide" evidence="17">
    <location>
        <begin position="1"/>
        <end position="29"/>
    </location>
</feature>
<dbReference type="Proteomes" id="UP001597068">
    <property type="component" value="Unassembled WGS sequence"/>
</dbReference>
<keyword evidence="20" id="KW-1185">Reference proteome</keyword>
<keyword evidence="3" id="KW-1003">Cell membrane</keyword>
<dbReference type="PROSITE" id="PS51318">
    <property type="entry name" value="TAT"/>
    <property type="match status" value="1"/>
</dbReference>
<feature type="chain" id="PRO_5045221654" description="receptor protein-tyrosine kinase" evidence="17">
    <location>
        <begin position="30"/>
        <end position="278"/>
    </location>
</feature>
<keyword evidence="13" id="KW-1015">Disulfide bond</keyword>
<comment type="subcellular location">
    <subcellularLocation>
        <location evidence="1">Cell membrane</location>
        <topology evidence="1">Single-pass type I membrane protein</topology>
    </subcellularLocation>
</comment>
<dbReference type="InterPro" id="IPR055163">
    <property type="entry name" value="ALK/LTK-like_GRD"/>
</dbReference>
<keyword evidence="5" id="KW-0812">Transmembrane</keyword>
<evidence type="ECO:0000256" key="10">
    <source>
        <dbReference type="ARBA" id="ARBA00022989"/>
    </source>
</evidence>
<evidence type="ECO:0000313" key="19">
    <source>
        <dbReference type="EMBL" id="MFD0924386.1"/>
    </source>
</evidence>
<dbReference type="EMBL" id="JBHTIL010000001">
    <property type="protein sequence ID" value="MFD0924386.1"/>
    <property type="molecule type" value="Genomic_DNA"/>
</dbReference>
<evidence type="ECO:0000256" key="15">
    <source>
        <dbReference type="ARBA" id="ARBA00023180"/>
    </source>
</evidence>
<evidence type="ECO:0000256" key="17">
    <source>
        <dbReference type="SAM" id="SignalP"/>
    </source>
</evidence>
<dbReference type="Pfam" id="PF12810">
    <property type="entry name" value="ALK_LTK_GRD"/>
    <property type="match status" value="1"/>
</dbReference>
<feature type="compositionally biased region" description="Gly residues" evidence="16">
    <location>
        <begin position="187"/>
        <end position="201"/>
    </location>
</feature>
<evidence type="ECO:0000313" key="20">
    <source>
        <dbReference type="Proteomes" id="UP001597068"/>
    </source>
</evidence>
<evidence type="ECO:0000256" key="2">
    <source>
        <dbReference type="ARBA" id="ARBA00011902"/>
    </source>
</evidence>
<keyword evidence="8" id="KW-0418">Kinase</keyword>
<evidence type="ECO:0000256" key="9">
    <source>
        <dbReference type="ARBA" id="ARBA00022840"/>
    </source>
</evidence>
<feature type="compositionally biased region" description="Gly residues" evidence="16">
    <location>
        <begin position="164"/>
        <end position="180"/>
    </location>
</feature>
<evidence type="ECO:0000256" key="4">
    <source>
        <dbReference type="ARBA" id="ARBA00022679"/>
    </source>
</evidence>
<accession>A0ABW3G5V2</accession>